<dbReference type="SUPFAM" id="SSF52540">
    <property type="entry name" value="P-loop containing nucleoside triphosphate hydrolases"/>
    <property type="match status" value="1"/>
</dbReference>
<evidence type="ECO:0000256" key="1">
    <source>
        <dbReference type="ARBA" id="ARBA00022741"/>
    </source>
</evidence>
<evidence type="ECO:0000313" key="7">
    <source>
        <dbReference type="EMBL" id="MDP1520075.1"/>
    </source>
</evidence>
<dbReference type="HAMAP" id="MF_00636">
    <property type="entry name" value="RapZ_like"/>
    <property type="match status" value="1"/>
</dbReference>
<keyword evidence="1 4" id="KW-0547">Nucleotide-binding</keyword>
<reference evidence="7" key="1">
    <citation type="journal article" date="2010" name="Int. J. Syst. Evol. Microbiol.">
        <title>Porticoccus litoralis gen. nov., sp. nov., a gammaproteobacterium isolated from the Yellow Sea.</title>
        <authorList>
            <person name="Oh H.M."/>
            <person name="Kim H."/>
            <person name="Kim K.M."/>
            <person name="Min G.S."/>
            <person name="Cho J.C."/>
        </authorList>
    </citation>
    <scope>NUCLEOTIDE SEQUENCE</scope>
    <source>
        <strain evidence="7">DSM 25064</strain>
    </source>
</reference>
<keyword evidence="8" id="KW-1185">Reference proteome</keyword>
<dbReference type="NCBIfam" id="NF003828">
    <property type="entry name" value="PRK05416.1"/>
    <property type="match status" value="1"/>
</dbReference>
<dbReference type="AlphaFoldDB" id="A0AAW8B219"/>
<proteinExistence type="inferred from homology"/>
<evidence type="ECO:0000256" key="3">
    <source>
        <dbReference type="ARBA" id="ARBA00023134"/>
    </source>
</evidence>
<accession>A0AAW8B219</accession>
<keyword evidence="3 4" id="KW-0342">GTP-binding</keyword>
<dbReference type="Proteomes" id="UP001178354">
    <property type="component" value="Unassembled WGS sequence"/>
</dbReference>
<dbReference type="RefSeq" id="WP_305169588.1">
    <property type="nucleotide sequence ID" value="NZ_JAUUUU010000001.1"/>
</dbReference>
<comment type="caution">
    <text evidence="7">The sequence shown here is derived from an EMBL/GenBank/DDBJ whole genome shotgun (WGS) entry which is preliminary data.</text>
</comment>
<feature type="domain" description="RapZ C-terminal" evidence="6">
    <location>
        <begin position="166"/>
        <end position="285"/>
    </location>
</feature>
<dbReference type="PANTHER" id="PTHR30448">
    <property type="entry name" value="RNASE ADAPTER PROTEIN RAPZ"/>
    <property type="match status" value="1"/>
</dbReference>
<dbReference type="InterPro" id="IPR053931">
    <property type="entry name" value="RapZ_C"/>
</dbReference>
<evidence type="ECO:0000313" key="8">
    <source>
        <dbReference type="Proteomes" id="UP001178354"/>
    </source>
</evidence>
<evidence type="ECO:0000256" key="4">
    <source>
        <dbReference type="HAMAP-Rule" id="MF_00636"/>
    </source>
</evidence>
<feature type="binding site" evidence="4">
    <location>
        <begin position="8"/>
        <end position="15"/>
    </location>
    <ligand>
        <name>ATP</name>
        <dbReference type="ChEBI" id="CHEBI:30616"/>
    </ligand>
</feature>
<dbReference type="PIRSF" id="PIRSF005052">
    <property type="entry name" value="P-loopkin"/>
    <property type="match status" value="1"/>
</dbReference>
<evidence type="ECO:0000256" key="2">
    <source>
        <dbReference type="ARBA" id="ARBA00022840"/>
    </source>
</evidence>
<dbReference type="PANTHER" id="PTHR30448:SF0">
    <property type="entry name" value="RNASE ADAPTER PROTEIN RAPZ"/>
    <property type="match status" value="1"/>
</dbReference>
<organism evidence="7 8">
    <name type="scientific">Porticoccus litoralis</name>
    <dbReference type="NCBI Taxonomy" id="434086"/>
    <lineage>
        <taxon>Bacteria</taxon>
        <taxon>Pseudomonadati</taxon>
        <taxon>Pseudomonadota</taxon>
        <taxon>Gammaproteobacteria</taxon>
        <taxon>Cellvibrionales</taxon>
        <taxon>Porticoccaceae</taxon>
        <taxon>Porticoccus</taxon>
    </lineage>
</organism>
<protein>
    <submittedName>
        <fullName evidence="7">RNase adapter RapZ</fullName>
    </submittedName>
</protein>
<name>A0AAW8B219_9GAMM</name>
<sequence length="286" mass="32162">MRLVVVSGRSGSGKSTALNVLEDVGFTCIDNLPASLLPGLFELASDPNNRQWLEKIAVGIDVRNLSSDLGQLPQVLNQLKDSGVEYQVVFLNANKDVLIQRFSETRRKHPLSSANLDIKQALALETELLNPIASIADRHIDTSNMTLHELRDAIKNQIVPDSKDDMAILFESFAYKRGIPTNADFVFDVRCLPNPHWKQELRPHTGNHPAVIEFLASQPEVTSMVEELKQLFEHWVPSFRANNRSYLTIAIGCTGGQHRSVYICNQLGNHFTQKYPNVQVRHRELS</sequence>
<dbReference type="Pfam" id="PF03668">
    <property type="entry name" value="RapZ-like_N"/>
    <property type="match status" value="1"/>
</dbReference>
<dbReference type="GO" id="GO:0005524">
    <property type="term" value="F:ATP binding"/>
    <property type="evidence" value="ECO:0007669"/>
    <property type="project" value="UniProtKB-UniRule"/>
</dbReference>
<reference evidence="7" key="2">
    <citation type="submission" date="2023-08" db="EMBL/GenBank/DDBJ databases">
        <authorList>
            <person name="Luo J."/>
        </authorList>
    </citation>
    <scope>NUCLEOTIDE SEQUENCE</scope>
    <source>
        <strain evidence="7">DSM 25064</strain>
    </source>
</reference>
<dbReference type="InterPro" id="IPR005337">
    <property type="entry name" value="RapZ-like"/>
</dbReference>
<dbReference type="GO" id="GO:0005525">
    <property type="term" value="F:GTP binding"/>
    <property type="evidence" value="ECO:0007669"/>
    <property type="project" value="UniProtKB-UniRule"/>
</dbReference>
<dbReference type="InterPro" id="IPR027417">
    <property type="entry name" value="P-loop_NTPase"/>
</dbReference>
<dbReference type="Gene3D" id="3.40.50.300">
    <property type="entry name" value="P-loop containing nucleotide triphosphate hydrolases"/>
    <property type="match status" value="1"/>
</dbReference>
<dbReference type="EMBL" id="JAUUUU010000001">
    <property type="protein sequence ID" value="MDP1520075.1"/>
    <property type="molecule type" value="Genomic_DNA"/>
</dbReference>
<dbReference type="Pfam" id="PF22740">
    <property type="entry name" value="PapZ_C"/>
    <property type="match status" value="1"/>
</dbReference>
<evidence type="ECO:0000259" key="6">
    <source>
        <dbReference type="Pfam" id="PF22740"/>
    </source>
</evidence>
<gene>
    <name evidence="7" type="primary">rapZ</name>
    <name evidence="7" type="ORF">Q8A57_03750</name>
</gene>
<feature type="domain" description="RapZ-like N-terminal" evidence="5">
    <location>
        <begin position="1"/>
        <end position="159"/>
    </location>
</feature>
<dbReference type="InterPro" id="IPR053930">
    <property type="entry name" value="RapZ-like_N"/>
</dbReference>
<keyword evidence="2 4" id="KW-0067">ATP-binding</keyword>
<feature type="binding site" evidence="4">
    <location>
        <begin position="61"/>
        <end position="64"/>
    </location>
    <ligand>
        <name>GTP</name>
        <dbReference type="ChEBI" id="CHEBI:37565"/>
    </ligand>
</feature>
<evidence type="ECO:0000259" key="5">
    <source>
        <dbReference type="Pfam" id="PF03668"/>
    </source>
</evidence>